<dbReference type="RefSeq" id="WP_090857405.1">
    <property type="nucleotide sequence ID" value="NZ_FMZM01000007.1"/>
</dbReference>
<dbReference type="AlphaFoldDB" id="A0A1G6U1V2"/>
<comment type="similarity">
    <text evidence="2">Belongs to the FliH family.</text>
</comment>
<dbReference type="GO" id="GO:0044781">
    <property type="term" value="P:bacterial-type flagellum organization"/>
    <property type="evidence" value="ECO:0007669"/>
    <property type="project" value="UniProtKB-KW"/>
</dbReference>
<keyword evidence="4" id="KW-1005">Bacterial flagellum biogenesis</keyword>
<gene>
    <name evidence="8" type="ORF">SAMN05421872_107278</name>
</gene>
<keyword evidence="8" id="KW-0282">Flagellum</keyword>
<evidence type="ECO:0000313" key="8">
    <source>
        <dbReference type="EMBL" id="SDD35319.1"/>
    </source>
</evidence>
<evidence type="ECO:0000313" key="9">
    <source>
        <dbReference type="Proteomes" id="UP000199034"/>
    </source>
</evidence>
<evidence type="ECO:0000256" key="5">
    <source>
        <dbReference type="ARBA" id="ARBA00022927"/>
    </source>
</evidence>
<protein>
    <submittedName>
        <fullName evidence="8">Flagellar assembly protein FliH</fullName>
    </submittedName>
</protein>
<dbReference type="Proteomes" id="UP000199034">
    <property type="component" value="Unassembled WGS sequence"/>
</dbReference>
<feature type="domain" description="Flagellar assembly protein FliH/Type III secretion system HrpE" evidence="7">
    <location>
        <begin position="107"/>
        <end position="224"/>
    </location>
</feature>
<organism evidence="8 9">
    <name type="scientific">Nocardioides lianchengensis</name>
    <dbReference type="NCBI Taxonomy" id="1045774"/>
    <lineage>
        <taxon>Bacteria</taxon>
        <taxon>Bacillati</taxon>
        <taxon>Actinomycetota</taxon>
        <taxon>Actinomycetes</taxon>
        <taxon>Propionibacteriales</taxon>
        <taxon>Nocardioidaceae</taxon>
        <taxon>Nocardioides</taxon>
    </lineage>
</organism>
<name>A0A1G6U1V2_9ACTN</name>
<reference evidence="8 9" key="1">
    <citation type="submission" date="2016-10" db="EMBL/GenBank/DDBJ databases">
        <authorList>
            <person name="de Groot N.N."/>
        </authorList>
    </citation>
    <scope>NUCLEOTIDE SEQUENCE [LARGE SCALE GENOMIC DNA]</scope>
    <source>
        <strain evidence="8 9">CGMCC 4.6858</strain>
    </source>
</reference>
<dbReference type="GO" id="GO:0015031">
    <property type="term" value="P:protein transport"/>
    <property type="evidence" value="ECO:0007669"/>
    <property type="project" value="UniProtKB-KW"/>
</dbReference>
<keyword evidence="8" id="KW-0969">Cilium</keyword>
<keyword evidence="6" id="KW-1006">Bacterial flagellum protein export</keyword>
<dbReference type="STRING" id="1045774.SAMN05421872_107278"/>
<dbReference type="InterPro" id="IPR051472">
    <property type="entry name" value="T3SS_Stator/FliH"/>
</dbReference>
<dbReference type="OrthoDB" id="3788545at2"/>
<evidence type="ECO:0000256" key="4">
    <source>
        <dbReference type="ARBA" id="ARBA00022795"/>
    </source>
</evidence>
<sequence>MSSSTDTPGLWATDADVTGVLDTPELREGTWTRLGDRAVLGDQITERALTRLAQSTVEAARSQGYAVGWAQGRREAAAQAATEAAETAARNAESEERRDTAHALTLSALEQAAAAFADSVAEVAGRLEEQALHLARELTTVLLGRELALATDPAGDAVRRALDVLPDGGVPVTVRVHPDVRSAAASEALTARGVTVVADADLDVHDAVVETDTSYVDRGVAAALTRVLEVLS</sequence>
<keyword evidence="3" id="KW-0813">Transport</keyword>
<evidence type="ECO:0000256" key="6">
    <source>
        <dbReference type="ARBA" id="ARBA00023225"/>
    </source>
</evidence>
<evidence type="ECO:0000259" key="7">
    <source>
        <dbReference type="Pfam" id="PF02108"/>
    </source>
</evidence>
<keyword evidence="5" id="KW-0653">Protein transport</keyword>
<dbReference type="EMBL" id="FMZM01000007">
    <property type="protein sequence ID" value="SDD35319.1"/>
    <property type="molecule type" value="Genomic_DNA"/>
</dbReference>
<keyword evidence="9" id="KW-1185">Reference proteome</keyword>
<proteinExistence type="inferred from homology"/>
<dbReference type="PANTHER" id="PTHR34982:SF1">
    <property type="entry name" value="FLAGELLAR ASSEMBLY PROTEIN FLIH"/>
    <property type="match status" value="1"/>
</dbReference>
<accession>A0A1G6U1V2</accession>
<evidence type="ECO:0000256" key="2">
    <source>
        <dbReference type="ARBA" id="ARBA00006602"/>
    </source>
</evidence>
<keyword evidence="8" id="KW-0966">Cell projection</keyword>
<evidence type="ECO:0000256" key="3">
    <source>
        <dbReference type="ARBA" id="ARBA00022448"/>
    </source>
</evidence>
<dbReference type="GO" id="GO:0005829">
    <property type="term" value="C:cytosol"/>
    <property type="evidence" value="ECO:0007669"/>
    <property type="project" value="TreeGrafter"/>
</dbReference>
<dbReference type="PANTHER" id="PTHR34982">
    <property type="entry name" value="YOP PROTEINS TRANSLOCATION PROTEIN L"/>
    <property type="match status" value="1"/>
</dbReference>
<dbReference type="Pfam" id="PF02108">
    <property type="entry name" value="FliH"/>
    <property type="match status" value="1"/>
</dbReference>
<dbReference type="InterPro" id="IPR018035">
    <property type="entry name" value="Flagellar_FliH/T3SS_HrpE"/>
</dbReference>
<evidence type="ECO:0000256" key="1">
    <source>
        <dbReference type="ARBA" id="ARBA00003041"/>
    </source>
</evidence>
<comment type="function">
    <text evidence="1">Needed for flagellar regrowth and assembly.</text>
</comment>